<dbReference type="Gene3D" id="3.30.70.1450">
    <property type="entry name" value="Regulator of K+ conductance, C-terminal domain"/>
    <property type="match status" value="1"/>
</dbReference>
<dbReference type="InterPro" id="IPR006036">
    <property type="entry name" value="K_uptake_TrkA"/>
</dbReference>
<evidence type="ECO:0000256" key="6">
    <source>
        <dbReference type="ARBA" id="ARBA00023065"/>
    </source>
</evidence>
<comment type="caution">
    <text evidence="9">The sequence shown here is derived from an EMBL/GenBank/DDBJ whole genome shotgun (WGS) entry which is preliminary data.</text>
</comment>
<proteinExistence type="predicted"/>
<keyword evidence="6" id="KW-0406">Ion transport</keyword>
<dbReference type="PRINTS" id="PR00335">
    <property type="entry name" value="KUPTAKETRKA"/>
</dbReference>
<dbReference type="EMBL" id="JACHMK010000001">
    <property type="protein sequence ID" value="MBB6334554.1"/>
    <property type="molecule type" value="Genomic_DNA"/>
</dbReference>
<protein>
    <recommendedName>
        <fullName evidence="1">Trk system potassium uptake protein TrkA</fullName>
    </recommendedName>
</protein>
<dbReference type="SUPFAM" id="SSF116726">
    <property type="entry name" value="TrkA C-terminal domain-like"/>
    <property type="match status" value="1"/>
</dbReference>
<reference evidence="9" key="1">
    <citation type="submission" date="2020-08" db="EMBL/GenBank/DDBJ databases">
        <title>Sequencing the genomes of 1000 actinobacteria strains.</title>
        <authorList>
            <person name="Klenk H.-P."/>
        </authorList>
    </citation>
    <scope>NUCLEOTIDE SEQUENCE</scope>
    <source>
        <strain evidence="9">DSM 10695</strain>
    </source>
</reference>
<evidence type="ECO:0000259" key="7">
    <source>
        <dbReference type="PROSITE" id="PS51201"/>
    </source>
</evidence>
<evidence type="ECO:0000256" key="2">
    <source>
        <dbReference type="ARBA" id="ARBA00022448"/>
    </source>
</evidence>
<dbReference type="InterPro" id="IPR006037">
    <property type="entry name" value="RCK_C"/>
</dbReference>
<dbReference type="GO" id="GO:0015079">
    <property type="term" value="F:potassium ion transmembrane transporter activity"/>
    <property type="evidence" value="ECO:0007669"/>
    <property type="project" value="InterPro"/>
</dbReference>
<dbReference type="InterPro" id="IPR050721">
    <property type="entry name" value="Trk_Ktr_HKT_K-transport"/>
</dbReference>
<dbReference type="SUPFAM" id="SSF51735">
    <property type="entry name" value="NAD(P)-binding Rossmann-fold domains"/>
    <property type="match status" value="1"/>
</dbReference>
<evidence type="ECO:0000313" key="9">
    <source>
        <dbReference type="EMBL" id="MBB6334554.1"/>
    </source>
</evidence>
<feature type="domain" description="RCK C-terminal" evidence="8">
    <location>
        <begin position="137"/>
        <end position="218"/>
    </location>
</feature>
<dbReference type="InterPro" id="IPR003148">
    <property type="entry name" value="RCK_N"/>
</dbReference>
<dbReference type="Proteomes" id="UP000617426">
    <property type="component" value="Unassembled WGS sequence"/>
</dbReference>
<name>A0A923E299_9ACTO</name>
<evidence type="ECO:0000256" key="3">
    <source>
        <dbReference type="ARBA" id="ARBA00022538"/>
    </source>
</evidence>
<dbReference type="InterPro" id="IPR036721">
    <property type="entry name" value="RCK_C_sf"/>
</dbReference>
<organism evidence="9 10">
    <name type="scientific">Schaalia hyovaginalis</name>
    <dbReference type="NCBI Taxonomy" id="29316"/>
    <lineage>
        <taxon>Bacteria</taxon>
        <taxon>Bacillati</taxon>
        <taxon>Actinomycetota</taxon>
        <taxon>Actinomycetes</taxon>
        <taxon>Actinomycetales</taxon>
        <taxon>Actinomycetaceae</taxon>
        <taxon>Schaalia</taxon>
    </lineage>
</organism>
<accession>A0A923E299</accession>
<sequence>MKIVIAGAGSVGRSVALELLDHGHECTLIDNQPDKLRVASVADADWVLADACSPDALADAGVADADVMVAATGDDKANLVISLLAKTEFAVPKVVARLNNPKNEWLFDGSWGVDVSVSTPRIMTALVEEAVSTGIPVRLFSFNSADVSMYAIVLPQASQVLGKRIVEVDFPPRTVLTAILRDGRPITPSPDDLFEAGDELLLLVSDTEGSALAALTGIVAAPSRAEEETGQAPQD</sequence>
<dbReference type="PANTHER" id="PTHR43833">
    <property type="entry name" value="POTASSIUM CHANNEL PROTEIN 2-RELATED-RELATED"/>
    <property type="match status" value="1"/>
</dbReference>
<keyword evidence="10" id="KW-1185">Reference proteome</keyword>
<feature type="domain" description="RCK N-terminal" evidence="7">
    <location>
        <begin position="1"/>
        <end position="117"/>
    </location>
</feature>
<dbReference type="RefSeq" id="WP_184452445.1">
    <property type="nucleotide sequence ID" value="NZ_JACHMK010000001.1"/>
</dbReference>
<evidence type="ECO:0000313" key="10">
    <source>
        <dbReference type="Proteomes" id="UP000617426"/>
    </source>
</evidence>
<dbReference type="Pfam" id="PF02254">
    <property type="entry name" value="TrkA_N"/>
    <property type="match status" value="1"/>
</dbReference>
<dbReference type="Gene3D" id="3.40.50.720">
    <property type="entry name" value="NAD(P)-binding Rossmann-like Domain"/>
    <property type="match status" value="1"/>
</dbReference>
<dbReference type="GeneID" id="85977821"/>
<dbReference type="GO" id="GO:0005886">
    <property type="term" value="C:plasma membrane"/>
    <property type="evidence" value="ECO:0007669"/>
    <property type="project" value="InterPro"/>
</dbReference>
<evidence type="ECO:0000256" key="4">
    <source>
        <dbReference type="ARBA" id="ARBA00022958"/>
    </source>
</evidence>
<keyword evidence="2" id="KW-0813">Transport</keyword>
<dbReference type="PROSITE" id="PS51201">
    <property type="entry name" value="RCK_N"/>
    <property type="match status" value="1"/>
</dbReference>
<dbReference type="InterPro" id="IPR036291">
    <property type="entry name" value="NAD(P)-bd_dom_sf"/>
</dbReference>
<evidence type="ECO:0000256" key="5">
    <source>
        <dbReference type="ARBA" id="ARBA00023027"/>
    </source>
</evidence>
<dbReference type="PANTHER" id="PTHR43833:SF5">
    <property type="entry name" value="TRK SYSTEM POTASSIUM UPTAKE PROTEIN TRKA"/>
    <property type="match status" value="1"/>
</dbReference>
<gene>
    <name evidence="9" type="ORF">HD592_001119</name>
</gene>
<dbReference type="Pfam" id="PF02080">
    <property type="entry name" value="TrkA_C"/>
    <property type="match status" value="1"/>
</dbReference>
<keyword evidence="5" id="KW-0520">NAD</keyword>
<dbReference type="PROSITE" id="PS51202">
    <property type="entry name" value="RCK_C"/>
    <property type="match status" value="1"/>
</dbReference>
<dbReference type="AlphaFoldDB" id="A0A923E299"/>
<evidence type="ECO:0000256" key="1">
    <source>
        <dbReference type="ARBA" id="ARBA00017378"/>
    </source>
</evidence>
<keyword evidence="3" id="KW-0633">Potassium transport</keyword>
<evidence type="ECO:0000259" key="8">
    <source>
        <dbReference type="PROSITE" id="PS51202"/>
    </source>
</evidence>
<keyword evidence="4" id="KW-0630">Potassium</keyword>